<dbReference type="Proteomes" id="UP000008068">
    <property type="component" value="Unassembled WGS sequence"/>
</dbReference>
<evidence type="ECO:0000313" key="1">
    <source>
        <dbReference type="EMBL" id="EGT30437.1"/>
    </source>
</evidence>
<accession>G0M8F6</accession>
<name>G0M8F6_CAEBE</name>
<evidence type="ECO:0000313" key="2">
    <source>
        <dbReference type="Proteomes" id="UP000008068"/>
    </source>
</evidence>
<sequence length="16" mass="1824">MFVASLPKCIKTLLIF</sequence>
<protein>
    <submittedName>
        <fullName evidence="1">Uncharacterized protein</fullName>
    </submittedName>
</protein>
<dbReference type="AlphaFoldDB" id="G0M8F6"/>
<dbReference type="InParanoid" id="G0M8F6"/>
<organism evidence="2">
    <name type="scientific">Caenorhabditis brenneri</name>
    <name type="common">Nematode worm</name>
    <dbReference type="NCBI Taxonomy" id="135651"/>
    <lineage>
        <taxon>Eukaryota</taxon>
        <taxon>Metazoa</taxon>
        <taxon>Ecdysozoa</taxon>
        <taxon>Nematoda</taxon>
        <taxon>Chromadorea</taxon>
        <taxon>Rhabditida</taxon>
        <taxon>Rhabditina</taxon>
        <taxon>Rhabditomorpha</taxon>
        <taxon>Rhabditoidea</taxon>
        <taxon>Rhabditidae</taxon>
        <taxon>Peloderinae</taxon>
        <taxon>Caenorhabditis</taxon>
    </lineage>
</organism>
<proteinExistence type="predicted"/>
<keyword evidence="2" id="KW-1185">Reference proteome</keyword>
<reference evidence="2" key="1">
    <citation type="submission" date="2011-07" db="EMBL/GenBank/DDBJ databases">
        <authorList>
            <consortium name="Caenorhabditis brenneri Sequencing and Analysis Consortium"/>
            <person name="Wilson R.K."/>
        </authorList>
    </citation>
    <scope>NUCLEOTIDE SEQUENCE [LARGE SCALE GENOMIC DNA]</scope>
    <source>
        <strain evidence="2">PB2801</strain>
    </source>
</reference>
<gene>
    <name evidence="1" type="ORF">CAEBREN_24947</name>
</gene>
<dbReference type="EMBL" id="GL379786">
    <property type="protein sequence ID" value="EGT30437.1"/>
    <property type="molecule type" value="Genomic_DNA"/>
</dbReference>